<dbReference type="PRINTS" id="PR00722">
    <property type="entry name" value="CHYMOTRYPSIN"/>
</dbReference>
<dbReference type="InterPro" id="IPR001314">
    <property type="entry name" value="Peptidase_S1A"/>
</dbReference>
<evidence type="ECO:0000256" key="3">
    <source>
        <dbReference type="ARBA" id="ARBA00022825"/>
    </source>
</evidence>
<dbReference type="SMART" id="SM00020">
    <property type="entry name" value="Tryp_SPc"/>
    <property type="match status" value="2"/>
</dbReference>
<dbReference type="PANTHER" id="PTHR24252">
    <property type="entry name" value="ACROSIN-RELATED"/>
    <property type="match status" value="1"/>
</dbReference>
<evidence type="ECO:0000256" key="1">
    <source>
        <dbReference type="ARBA" id="ARBA00022670"/>
    </source>
</evidence>
<dbReference type="FunFam" id="2.40.10.10:FF:000003">
    <property type="entry name" value="Transmembrane serine protease 3"/>
    <property type="match status" value="1"/>
</dbReference>
<name>A0A3Q0RB96_AMPCI</name>
<evidence type="ECO:0000256" key="4">
    <source>
        <dbReference type="ARBA" id="ARBA00023157"/>
    </source>
</evidence>
<dbReference type="GeneTree" id="ENSGT00940000163017"/>
<sequence>RRSKLFCLYVLSTSTLKTKNVSLLSLSTTVCACARYLAGVRSFVPEQEMETRIIGGQEAWAHSWPWQVSLQLDSMPACGGAIISPLWVTSAAHCFIRHTKASLWTVLAGKHDLDNPEEPQQQVRLGSTVYNTQSKESDVALLKLEKPLEFNHFVRPIDIWMTPLPLLMKCTITGWGSTRENGPRVNRLQEVNVTILPSDDCNQYYLGRIRPSMFCAGKDEGGVDACQGDSGGPLSCFTGTRYELAGLVSWGVGCGRAKRPGVYTRVQEHAQWMSDTMGESDSGCDQTPGLAGLSLSADGVLSVVNVTESCPFFWPWQVSLQFNGRHYCSGALIHPHWVITAKHCGVRAKEDVAVLGLHDMKFLPVQTILIDKVFNPPQKAGFPPKSDLALLHLSVAARLGSEVSPVCVPEEDNSLDDTWSCITAGWGATKAKDGVDPDRLHHAGLTLVNESTCRHKWGGFITDTHICSHPAGSTSCMGDSGAPLFCQKHGTYFLFGVVTWGSWHCDSEKPAIFTSVSDYQSWINKMIIKF</sequence>
<dbReference type="Proteomes" id="UP000261340">
    <property type="component" value="Unplaced"/>
</dbReference>
<feature type="domain" description="Peptidase S1" evidence="5">
    <location>
        <begin position="303"/>
        <end position="528"/>
    </location>
</feature>
<keyword evidence="7" id="KW-1185">Reference proteome</keyword>
<proteinExistence type="predicted"/>
<evidence type="ECO:0000259" key="5">
    <source>
        <dbReference type="PROSITE" id="PS50240"/>
    </source>
</evidence>
<keyword evidence="1" id="KW-0645">Protease</keyword>
<dbReference type="PROSITE" id="PS00135">
    <property type="entry name" value="TRYPSIN_SER"/>
    <property type="match status" value="1"/>
</dbReference>
<dbReference type="InterPro" id="IPR001254">
    <property type="entry name" value="Trypsin_dom"/>
</dbReference>
<feature type="domain" description="Peptidase S1" evidence="5">
    <location>
        <begin position="53"/>
        <end position="278"/>
    </location>
</feature>
<organism evidence="6 7">
    <name type="scientific">Amphilophus citrinellus</name>
    <name type="common">Midas cichlid</name>
    <name type="synonym">Cichlasoma citrinellum</name>
    <dbReference type="NCBI Taxonomy" id="61819"/>
    <lineage>
        <taxon>Eukaryota</taxon>
        <taxon>Metazoa</taxon>
        <taxon>Chordata</taxon>
        <taxon>Craniata</taxon>
        <taxon>Vertebrata</taxon>
        <taxon>Euteleostomi</taxon>
        <taxon>Actinopterygii</taxon>
        <taxon>Neopterygii</taxon>
        <taxon>Teleostei</taxon>
        <taxon>Neoteleostei</taxon>
        <taxon>Acanthomorphata</taxon>
        <taxon>Ovalentaria</taxon>
        <taxon>Cichlomorphae</taxon>
        <taxon>Cichliformes</taxon>
        <taxon>Cichlidae</taxon>
        <taxon>New World cichlids</taxon>
        <taxon>Cichlasomatinae</taxon>
        <taxon>Heroini</taxon>
        <taxon>Amphilophus</taxon>
    </lineage>
</organism>
<evidence type="ECO:0000256" key="2">
    <source>
        <dbReference type="ARBA" id="ARBA00022801"/>
    </source>
</evidence>
<keyword evidence="3" id="KW-0720">Serine protease</keyword>
<dbReference type="InterPro" id="IPR009003">
    <property type="entry name" value="Peptidase_S1_PA"/>
</dbReference>
<dbReference type="PANTHER" id="PTHR24252:SF18">
    <property type="entry name" value="OVOCHYMASE 1"/>
    <property type="match status" value="1"/>
</dbReference>
<keyword evidence="2" id="KW-0378">Hydrolase</keyword>
<reference evidence="6" key="2">
    <citation type="submission" date="2025-09" db="UniProtKB">
        <authorList>
            <consortium name="Ensembl"/>
        </authorList>
    </citation>
    <scope>IDENTIFICATION</scope>
</reference>
<dbReference type="PROSITE" id="PS50240">
    <property type="entry name" value="TRYPSIN_DOM"/>
    <property type="match status" value="2"/>
</dbReference>
<dbReference type="Ensembl" id="ENSACIT00000006426.1">
    <property type="protein sequence ID" value="ENSACIP00000006240.1"/>
    <property type="gene ID" value="ENSACIG00000004844.1"/>
</dbReference>
<dbReference type="GO" id="GO:0006508">
    <property type="term" value="P:proteolysis"/>
    <property type="evidence" value="ECO:0007669"/>
    <property type="project" value="UniProtKB-KW"/>
</dbReference>
<dbReference type="InterPro" id="IPR033116">
    <property type="entry name" value="TRYPSIN_SER"/>
</dbReference>
<dbReference type="AlphaFoldDB" id="A0A3Q0RB96"/>
<evidence type="ECO:0000313" key="7">
    <source>
        <dbReference type="Proteomes" id="UP000261340"/>
    </source>
</evidence>
<dbReference type="Gene3D" id="2.40.10.10">
    <property type="entry name" value="Trypsin-like serine proteases"/>
    <property type="match status" value="2"/>
</dbReference>
<dbReference type="FunFam" id="2.40.10.10:FF:000118">
    <property type="entry name" value="Chymotrypsinogen A"/>
    <property type="match status" value="1"/>
</dbReference>
<dbReference type="CDD" id="cd00190">
    <property type="entry name" value="Tryp_SPc"/>
    <property type="match status" value="2"/>
</dbReference>
<keyword evidence="4" id="KW-1015">Disulfide bond</keyword>
<dbReference type="SUPFAM" id="SSF50494">
    <property type="entry name" value="Trypsin-like serine proteases"/>
    <property type="match status" value="2"/>
</dbReference>
<dbReference type="GO" id="GO:0004252">
    <property type="term" value="F:serine-type endopeptidase activity"/>
    <property type="evidence" value="ECO:0007669"/>
    <property type="project" value="InterPro"/>
</dbReference>
<dbReference type="STRING" id="61819.ENSACIP00000006240"/>
<accession>A0A3Q0RB96</accession>
<dbReference type="Pfam" id="PF00089">
    <property type="entry name" value="Trypsin"/>
    <property type="match status" value="2"/>
</dbReference>
<dbReference type="InterPro" id="IPR043504">
    <property type="entry name" value="Peptidase_S1_PA_chymotrypsin"/>
</dbReference>
<evidence type="ECO:0000313" key="6">
    <source>
        <dbReference type="Ensembl" id="ENSACIP00000006240.1"/>
    </source>
</evidence>
<protein>
    <submittedName>
        <fullName evidence="6">Ovochymase 1</fullName>
    </submittedName>
</protein>
<reference evidence="6" key="1">
    <citation type="submission" date="2025-08" db="UniProtKB">
        <authorList>
            <consortium name="Ensembl"/>
        </authorList>
    </citation>
    <scope>IDENTIFICATION</scope>
</reference>